<dbReference type="PANTHER" id="PTHR15907">
    <property type="entry name" value="DUF614 FAMILY PROTEIN-RELATED"/>
    <property type="match status" value="1"/>
</dbReference>
<dbReference type="AlphaFoldDB" id="A0A3B3D0I5"/>
<proteinExistence type="inferred from homology"/>
<protein>
    <submittedName>
        <fullName evidence="2">Plac8 onzin related protein 5</fullName>
    </submittedName>
</protein>
<evidence type="ECO:0000256" key="1">
    <source>
        <dbReference type="ARBA" id="ARBA00009024"/>
    </source>
</evidence>
<dbReference type="GeneTree" id="ENSGT00940000163701"/>
<accession>A0A3B3D0I5</accession>
<dbReference type="Proteomes" id="UP000261560">
    <property type="component" value="Unplaced"/>
</dbReference>
<dbReference type="STRING" id="30732.ENSOMEP00000023361"/>
<organism evidence="2 3">
    <name type="scientific">Oryzias melastigma</name>
    <name type="common">Marine medaka</name>
    <dbReference type="NCBI Taxonomy" id="30732"/>
    <lineage>
        <taxon>Eukaryota</taxon>
        <taxon>Metazoa</taxon>
        <taxon>Chordata</taxon>
        <taxon>Craniata</taxon>
        <taxon>Vertebrata</taxon>
        <taxon>Euteleostomi</taxon>
        <taxon>Actinopterygii</taxon>
        <taxon>Neopterygii</taxon>
        <taxon>Teleostei</taxon>
        <taxon>Neoteleostei</taxon>
        <taxon>Acanthomorphata</taxon>
        <taxon>Ovalentaria</taxon>
        <taxon>Atherinomorphae</taxon>
        <taxon>Beloniformes</taxon>
        <taxon>Adrianichthyidae</taxon>
        <taxon>Oryziinae</taxon>
        <taxon>Oryzias</taxon>
    </lineage>
</organism>
<name>A0A3B3D0I5_ORYME</name>
<keyword evidence="3" id="KW-1185">Reference proteome</keyword>
<evidence type="ECO:0000313" key="2">
    <source>
        <dbReference type="Ensembl" id="ENSOMEP00000023361.1"/>
    </source>
</evidence>
<dbReference type="Ensembl" id="ENSOMET00000012416.1">
    <property type="protein sequence ID" value="ENSOMEP00000023361.1"/>
    <property type="gene ID" value="ENSOMEG00000003455.1"/>
</dbReference>
<dbReference type="NCBIfam" id="TIGR01571">
    <property type="entry name" value="A_thal_Cys_rich"/>
    <property type="match status" value="1"/>
</dbReference>
<reference evidence="2" key="1">
    <citation type="submission" date="2025-08" db="UniProtKB">
        <authorList>
            <consortium name="Ensembl"/>
        </authorList>
    </citation>
    <scope>IDENTIFICATION</scope>
</reference>
<comment type="similarity">
    <text evidence="1">Belongs to the cornifelin family.</text>
</comment>
<evidence type="ECO:0000313" key="3">
    <source>
        <dbReference type="Proteomes" id="UP000261560"/>
    </source>
</evidence>
<dbReference type="Pfam" id="PF04749">
    <property type="entry name" value="PLAC8"/>
    <property type="match status" value="1"/>
</dbReference>
<dbReference type="InterPro" id="IPR006461">
    <property type="entry name" value="PLAC_motif_containing"/>
</dbReference>
<dbReference type="PaxDb" id="30732-ENSOMEP00000023361"/>
<reference evidence="2" key="2">
    <citation type="submission" date="2025-09" db="UniProtKB">
        <authorList>
            <consortium name="Ensembl"/>
        </authorList>
    </citation>
    <scope>IDENTIFICATION</scope>
</reference>
<sequence length="183" mass="20601">MSGKVQTFQPRPYIATSISNEWSTGICDCFTDLPSCCFAFWCFPCFSCITAKKAGECLCLPLLDAFGFIPPITTAMRVSIRHRYGIQVRLDTINRRLLEQFCLCSRLSDFQSAIKSFLGIKTQSVLEPSHKPFQVLSRTISTVSLSQGDICHDCVYSCFCGPCTWCQISREMEIRKAPMIYAA</sequence>